<feature type="transmembrane region" description="Helical" evidence="2">
    <location>
        <begin position="228"/>
        <end position="247"/>
    </location>
</feature>
<accession>A0A7W5ARK9</accession>
<dbReference type="EMBL" id="JACHXF010000034">
    <property type="protein sequence ID" value="MBB3101163.1"/>
    <property type="molecule type" value="Genomic_DNA"/>
</dbReference>
<dbReference type="Proteomes" id="UP000590749">
    <property type="component" value="Unassembled WGS sequence"/>
</dbReference>
<name>A0A7W5ARK9_9ACTN</name>
<reference evidence="3 4" key="1">
    <citation type="submission" date="2020-08" db="EMBL/GenBank/DDBJ databases">
        <title>Genomic Encyclopedia of Type Strains, Phase III (KMG-III): the genomes of soil and plant-associated and newly described type strains.</title>
        <authorList>
            <person name="Whitman W."/>
        </authorList>
    </citation>
    <scope>NUCLEOTIDE SEQUENCE [LARGE SCALE GENOMIC DNA]</scope>
    <source>
        <strain evidence="3 4">CECT 3287</strain>
    </source>
</reference>
<feature type="transmembrane region" description="Helical" evidence="2">
    <location>
        <begin position="21"/>
        <end position="38"/>
    </location>
</feature>
<sequence length="309" mass="34146">MIDAIGEAVAGHVVERALTRIGPALIFWTGGALAWLSTNGGWERLLALGADAAELPVLAVLAVVALVLAGAYASTALVTLLTRPVLRLLEGYWPQPLRRSLVNRKVKRHEALTDRLSELEAKRQDPPAAGTDLDQVHADYARCEQRLRRLPSPRWMMPTRLGNMLRAAETRPYEKYRLDTPAVWPHLWLVLPETARTDIGAARTGLDRAVAAAVWSLAFVSFTGWSIWALPIGLALTAWAVLLWAPYRAARYADLLEAAFDLHRTTLYQRLRWPLPTNPDDERKTGAAVTNYLVRGLDGPQPTFTAAAP</sequence>
<dbReference type="RefSeq" id="WP_183227482.1">
    <property type="nucleotide sequence ID" value="NZ_BMPW01000039.1"/>
</dbReference>
<protein>
    <submittedName>
        <fullName evidence="3">Plasmid stabilization system protein ParE</fullName>
    </submittedName>
</protein>
<evidence type="ECO:0000313" key="3">
    <source>
        <dbReference type="EMBL" id="MBB3101163.1"/>
    </source>
</evidence>
<keyword evidence="2" id="KW-0812">Transmembrane</keyword>
<keyword evidence="2" id="KW-1133">Transmembrane helix</keyword>
<dbReference type="InterPro" id="IPR020726">
    <property type="entry name" value="Bcl2_BH2_motif_CS"/>
</dbReference>
<dbReference type="PROSITE" id="PS01258">
    <property type="entry name" value="BH2"/>
    <property type="match status" value="1"/>
</dbReference>
<comment type="caution">
    <text evidence="3">The sequence shown here is derived from an EMBL/GenBank/DDBJ whole genome shotgun (WGS) entry which is preliminary data.</text>
</comment>
<proteinExistence type="inferred from homology"/>
<comment type="similarity">
    <text evidence="1">Belongs to the Bcl-2 family.</text>
</comment>
<evidence type="ECO:0000256" key="2">
    <source>
        <dbReference type="SAM" id="Phobius"/>
    </source>
</evidence>
<dbReference type="AlphaFoldDB" id="A0A7W5ARK9"/>
<keyword evidence="2" id="KW-0472">Membrane</keyword>
<keyword evidence="4" id="KW-1185">Reference proteome</keyword>
<gene>
    <name evidence="3" type="ORF">FHR83_008891</name>
</gene>
<feature type="transmembrane region" description="Helical" evidence="2">
    <location>
        <begin position="58"/>
        <end position="81"/>
    </location>
</feature>
<evidence type="ECO:0000313" key="4">
    <source>
        <dbReference type="Proteomes" id="UP000590749"/>
    </source>
</evidence>
<organism evidence="3 4">
    <name type="scientific">Actinoplanes campanulatus</name>
    <dbReference type="NCBI Taxonomy" id="113559"/>
    <lineage>
        <taxon>Bacteria</taxon>
        <taxon>Bacillati</taxon>
        <taxon>Actinomycetota</taxon>
        <taxon>Actinomycetes</taxon>
        <taxon>Micromonosporales</taxon>
        <taxon>Micromonosporaceae</taxon>
        <taxon>Actinoplanes</taxon>
    </lineage>
</organism>
<evidence type="ECO:0000256" key="1">
    <source>
        <dbReference type="ARBA" id="ARBA00009458"/>
    </source>
</evidence>